<dbReference type="EMBL" id="RKHO01000001">
    <property type="protein sequence ID" value="ROR90781.1"/>
    <property type="molecule type" value="Genomic_DNA"/>
</dbReference>
<sequence>MVEPRGRYVRHTVMRHLLAPTVTAVVLAVLAGCGSSPAQDAGGAGAGSSGSDSPSPSRPSVATASPRVGECGARDGAVRDATALARADLDGDGGADQVRVTAPDAAGCPSTVFAELADGFLVAPVDDGLPVTAGFGVRLTGTDADLLVTEQQHPRGGTRTRVYAAADGALAELVDPDGNPVVPFVATDTPPAPVSVTCTGDGIAVTEAVAHEPAGVMFTWDVRRTTYAVTAGRAERTGSEEIADNVLPGQLRKRFPELARAEVLADCRS</sequence>
<dbReference type="PROSITE" id="PS51257">
    <property type="entry name" value="PROKAR_LIPOPROTEIN"/>
    <property type="match status" value="1"/>
</dbReference>
<name>A0A3N2CTD0_9ACTN</name>
<feature type="signal peptide" evidence="2">
    <location>
        <begin position="1"/>
        <end position="38"/>
    </location>
</feature>
<comment type="caution">
    <text evidence="3">The sequence shown here is derived from an EMBL/GenBank/DDBJ whole genome shotgun (WGS) entry which is preliminary data.</text>
</comment>
<keyword evidence="2" id="KW-0732">Signal</keyword>
<feature type="region of interest" description="Disordered" evidence="1">
    <location>
        <begin position="38"/>
        <end position="73"/>
    </location>
</feature>
<proteinExistence type="predicted"/>
<organism evidence="3 4">
    <name type="scientific">Nocardioides aurantiacus</name>
    <dbReference type="NCBI Taxonomy" id="86796"/>
    <lineage>
        <taxon>Bacteria</taxon>
        <taxon>Bacillati</taxon>
        <taxon>Actinomycetota</taxon>
        <taxon>Actinomycetes</taxon>
        <taxon>Propionibacteriales</taxon>
        <taxon>Nocardioidaceae</taxon>
        <taxon>Nocardioides</taxon>
    </lineage>
</organism>
<gene>
    <name evidence="3" type="ORF">EDD33_1629</name>
</gene>
<evidence type="ECO:0000256" key="1">
    <source>
        <dbReference type="SAM" id="MobiDB-lite"/>
    </source>
</evidence>
<accession>A0A3N2CTD0</accession>
<evidence type="ECO:0000256" key="2">
    <source>
        <dbReference type="SAM" id="SignalP"/>
    </source>
</evidence>
<feature type="compositionally biased region" description="Low complexity" evidence="1">
    <location>
        <begin position="49"/>
        <end position="60"/>
    </location>
</feature>
<keyword evidence="4" id="KW-1185">Reference proteome</keyword>
<dbReference type="AlphaFoldDB" id="A0A3N2CTD0"/>
<evidence type="ECO:0008006" key="5">
    <source>
        <dbReference type="Google" id="ProtNLM"/>
    </source>
</evidence>
<evidence type="ECO:0000313" key="4">
    <source>
        <dbReference type="Proteomes" id="UP000281738"/>
    </source>
</evidence>
<evidence type="ECO:0000313" key="3">
    <source>
        <dbReference type="EMBL" id="ROR90781.1"/>
    </source>
</evidence>
<reference evidence="3 4" key="1">
    <citation type="submission" date="2018-11" db="EMBL/GenBank/DDBJ databases">
        <title>Sequencing the genomes of 1000 actinobacteria strains.</title>
        <authorList>
            <person name="Klenk H.-P."/>
        </authorList>
    </citation>
    <scope>NUCLEOTIDE SEQUENCE [LARGE SCALE GENOMIC DNA]</scope>
    <source>
        <strain evidence="3 4">DSM 12652</strain>
    </source>
</reference>
<dbReference type="Proteomes" id="UP000281738">
    <property type="component" value="Unassembled WGS sequence"/>
</dbReference>
<feature type="chain" id="PRO_5039279954" description="Lipoprotein" evidence="2">
    <location>
        <begin position="39"/>
        <end position="269"/>
    </location>
</feature>
<protein>
    <recommendedName>
        <fullName evidence="5">Lipoprotein</fullName>
    </recommendedName>
</protein>